<dbReference type="Pfam" id="PF08328">
    <property type="entry name" value="ASL_C"/>
    <property type="match status" value="1"/>
</dbReference>
<feature type="domain" description="Fumarate lyase N-terminal" evidence="14">
    <location>
        <begin position="62"/>
        <end position="312"/>
    </location>
</feature>
<evidence type="ECO:0000313" key="17">
    <source>
        <dbReference type="Proteomes" id="UP001596161"/>
    </source>
</evidence>
<gene>
    <name evidence="16" type="primary">purB</name>
    <name evidence="16" type="ORF">ACFPIB_02990</name>
</gene>
<sequence length="452" mass="51189">MNLNSLTAISPADGRYRKQTADLAAYFSEFGLIRYRVLVEVEYFICLCEIPLPQLADFPKDKFSFLRDIYTNFSEADAEEIKTLEATTNHDVKAVEYFLKKRFDENNWSQFAEFIHFGLTSQDINNTAIPLSLKEATEKVLFPAFESIANTLSELSQTWANIPMLAHTHGQPASPTRLGKEIMVFADRLQRQLSTLKNIPFSAKFGGATGNFNAHFIAYPKTDWLDFATKFVNETLGLNRTRVTTQIEPYDDLAAYCDNLKRLNTILVDFSRDVWQYISMGYFGQKIKAGEIGSSAMPHKVNPIDFENAEGNLGVANALLEFFAAKLPISRLQRDLTDSTVLRNLGLPLAHTLIALKSLEKGIGKLQLNENALKAHLEDNWAVVAEGIQTVLRREGYPQPYEALKALTRKNEKISEKTIQEFIETLNVSEEVKTELRAISPYNYTGILFEKR</sequence>
<dbReference type="PANTHER" id="PTHR43411">
    <property type="entry name" value="ADENYLOSUCCINATE LYASE"/>
    <property type="match status" value="1"/>
</dbReference>
<comment type="function">
    <text evidence="9">Catalyzes two reactions in de novo purine nucleotide biosynthesis. Catalyzes the breakdown of 5-aminoimidazole- (N-succinylocarboxamide) ribotide (SAICAR or 2-[5-amino-1-(5-phospho-beta-D-ribosyl)imidazole-4-carboxamido]succinate) to 5-aminoimidazole-4-carboxamide ribotide (AICAR or 5-amino-1-(5-phospho-beta-D-ribosyl)imidazole-4-carboxamide) and fumarate, and of adenylosuccinate (ADS or N(6)-(1,2-dicarboxyethyl)-AMP) to adenosine monophosphate (AMP) and fumarate.</text>
</comment>
<evidence type="ECO:0000256" key="3">
    <source>
        <dbReference type="ARBA" id="ARBA00008273"/>
    </source>
</evidence>
<dbReference type="PROSITE" id="PS00163">
    <property type="entry name" value="FUMARATE_LYASES"/>
    <property type="match status" value="1"/>
</dbReference>
<comment type="pathway">
    <text evidence="2 13">Purine metabolism; AMP biosynthesis via de novo pathway; AMP from IMP: step 2/2.</text>
</comment>
<organism evidence="16 17">
    <name type="scientific">Adhaeribacter terreus</name>
    <dbReference type="NCBI Taxonomy" id="529703"/>
    <lineage>
        <taxon>Bacteria</taxon>
        <taxon>Pseudomonadati</taxon>
        <taxon>Bacteroidota</taxon>
        <taxon>Cytophagia</taxon>
        <taxon>Cytophagales</taxon>
        <taxon>Hymenobacteraceae</taxon>
        <taxon>Adhaeribacter</taxon>
    </lineage>
</organism>
<keyword evidence="17" id="KW-1185">Reference proteome</keyword>
<dbReference type="Gene3D" id="1.10.40.30">
    <property type="entry name" value="Fumarase/aspartase (C-terminal domain)"/>
    <property type="match status" value="1"/>
</dbReference>
<dbReference type="CDD" id="cd01598">
    <property type="entry name" value="PurB"/>
    <property type="match status" value="1"/>
</dbReference>
<evidence type="ECO:0000313" key="16">
    <source>
        <dbReference type="EMBL" id="MFC5269560.1"/>
    </source>
</evidence>
<name>A0ABW0E8J4_9BACT</name>
<evidence type="ECO:0000256" key="7">
    <source>
        <dbReference type="ARBA" id="ARBA00023239"/>
    </source>
</evidence>
<evidence type="ECO:0000259" key="15">
    <source>
        <dbReference type="Pfam" id="PF08328"/>
    </source>
</evidence>
<dbReference type="InterPro" id="IPR004769">
    <property type="entry name" value="Pur_lyase"/>
</dbReference>
<feature type="domain" description="Adenylosuccinate lyase PurB C-terminal" evidence="15">
    <location>
        <begin position="330"/>
        <end position="445"/>
    </location>
</feature>
<comment type="similarity">
    <text evidence="3 13">Belongs to the lyase 1 family. Adenylosuccinate lyase subfamily.</text>
</comment>
<comment type="caution">
    <text evidence="16">The sequence shown here is derived from an EMBL/GenBank/DDBJ whole genome shotgun (WGS) entry which is preliminary data.</text>
</comment>
<comment type="catalytic activity">
    <reaction evidence="8">
        <text>(2S)-2-[5-amino-1-(5-phospho-beta-D-ribosyl)imidazole-4-carboxamido]succinate = 5-amino-1-(5-phospho-beta-D-ribosyl)imidazole-4-carboxamide + fumarate</text>
        <dbReference type="Rhea" id="RHEA:23920"/>
        <dbReference type="ChEBI" id="CHEBI:29806"/>
        <dbReference type="ChEBI" id="CHEBI:58443"/>
        <dbReference type="ChEBI" id="CHEBI:58475"/>
        <dbReference type="EC" id="4.3.2.2"/>
    </reaction>
    <physiologicalReaction direction="left-to-right" evidence="8">
        <dbReference type="Rhea" id="RHEA:23921"/>
    </physiologicalReaction>
</comment>
<evidence type="ECO:0000256" key="12">
    <source>
        <dbReference type="NCBIfam" id="TIGR00928"/>
    </source>
</evidence>
<evidence type="ECO:0000256" key="9">
    <source>
        <dbReference type="ARBA" id="ARBA00025012"/>
    </source>
</evidence>
<dbReference type="InterPro" id="IPR047136">
    <property type="entry name" value="PurB_bact"/>
</dbReference>
<evidence type="ECO:0000256" key="11">
    <source>
        <dbReference type="ARBA" id="ARBA00049115"/>
    </source>
</evidence>
<evidence type="ECO:0000256" key="4">
    <source>
        <dbReference type="ARBA" id="ARBA00012339"/>
    </source>
</evidence>
<evidence type="ECO:0000256" key="1">
    <source>
        <dbReference type="ARBA" id="ARBA00004706"/>
    </source>
</evidence>
<dbReference type="RefSeq" id="WP_378015941.1">
    <property type="nucleotide sequence ID" value="NZ_JBHSKT010000002.1"/>
</dbReference>
<dbReference type="GO" id="GO:0016829">
    <property type="term" value="F:lyase activity"/>
    <property type="evidence" value="ECO:0007669"/>
    <property type="project" value="UniProtKB-KW"/>
</dbReference>
<dbReference type="EMBL" id="JBHSKT010000002">
    <property type="protein sequence ID" value="MFC5269560.1"/>
    <property type="molecule type" value="Genomic_DNA"/>
</dbReference>
<proteinExistence type="inferred from homology"/>
<dbReference type="PRINTS" id="PR00149">
    <property type="entry name" value="FUMRATELYASE"/>
</dbReference>
<dbReference type="Proteomes" id="UP001596161">
    <property type="component" value="Unassembled WGS sequence"/>
</dbReference>
<dbReference type="InterPro" id="IPR024083">
    <property type="entry name" value="Fumarase/histidase_N"/>
</dbReference>
<comment type="catalytic activity">
    <reaction evidence="11">
        <text>N(6)-(1,2-dicarboxyethyl)-AMP = fumarate + AMP</text>
        <dbReference type="Rhea" id="RHEA:16853"/>
        <dbReference type="ChEBI" id="CHEBI:29806"/>
        <dbReference type="ChEBI" id="CHEBI:57567"/>
        <dbReference type="ChEBI" id="CHEBI:456215"/>
        <dbReference type="EC" id="4.3.2.2"/>
    </reaction>
    <physiologicalReaction direction="left-to-right" evidence="11">
        <dbReference type="Rhea" id="RHEA:16854"/>
    </physiologicalReaction>
</comment>
<dbReference type="InterPro" id="IPR013539">
    <property type="entry name" value="PurB_C"/>
</dbReference>
<comment type="pathway">
    <text evidence="1 13">Purine metabolism; IMP biosynthesis via de novo pathway; 5-amino-1-(5-phospho-D-ribosyl)imidazole-4-carboxamide from 5-amino-1-(5-phospho-D-ribosyl)imidazole-4-carboxylate: step 2/2.</text>
</comment>
<dbReference type="InterPro" id="IPR000362">
    <property type="entry name" value="Fumarate_lyase_fam"/>
</dbReference>
<dbReference type="NCBIfam" id="TIGR00928">
    <property type="entry name" value="purB"/>
    <property type="match status" value="1"/>
</dbReference>
<evidence type="ECO:0000256" key="6">
    <source>
        <dbReference type="ARBA" id="ARBA00022755"/>
    </source>
</evidence>
<dbReference type="InterPro" id="IPR020557">
    <property type="entry name" value="Fumarate_lyase_CS"/>
</dbReference>
<dbReference type="EC" id="4.3.2.2" evidence="4 12"/>
<accession>A0ABW0E8J4</accession>
<dbReference type="Gene3D" id="1.20.200.10">
    <property type="entry name" value="Fumarase/aspartase (Central domain)"/>
    <property type="match status" value="1"/>
</dbReference>
<reference evidence="17" key="1">
    <citation type="journal article" date="2019" name="Int. J. Syst. Evol. Microbiol.">
        <title>The Global Catalogue of Microorganisms (GCM) 10K type strain sequencing project: providing services to taxonomists for standard genome sequencing and annotation.</title>
        <authorList>
            <consortium name="The Broad Institute Genomics Platform"/>
            <consortium name="The Broad Institute Genome Sequencing Center for Infectious Disease"/>
            <person name="Wu L."/>
            <person name="Ma J."/>
        </authorList>
    </citation>
    <scope>NUCLEOTIDE SEQUENCE [LARGE SCALE GENOMIC DNA]</scope>
    <source>
        <strain evidence="17">KACC 12602</strain>
    </source>
</reference>
<protein>
    <recommendedName>
        <fullName evidence="5 12">Adenylosuccinate lyase</fullName>
        <shortName evidence="13">ASL</shortName>
        <ecNumber evidence="4 12">4.3.2.2</ecNumber>
    </recommendedName>
    <alternativeName>
        <fullName evidence="10 13">Adenylosuccinase</fullName>
    </alternativeName>
</protein>
<evidence type="ECO:0000259" key="14">
    <source>
        <dbReference type="Pfam" id="PF00206"/>
    </source>
</evidence>
<dbReference type="Gene3D" id="1.10.275.10">
    <property type="entry name" value="Fumarase/aspartase (N-terminal domain)"/>
    <property type="match status" value="1"/>
</dbReference>
<dbReference type="NCBIfam" id="NF006764">
    <property type="entry name" value="PRK09285.1"/>
    <property type="match status" value="1"/>
</dbReference>
<evidence type="ECO:0000256" key="2">
    <source>
        <dbReference type="ARBA" id="ARBA00004734"/>
    </source>
</evidence>
<dbReference type="SUPFAM" id="SSF48557">
    <property type="entry name" value="L-aspartase-like"/>
    <property type="match status" value="1"/>
</dbReference>
<dbReference type="PANTHER" id="PTHR43411:SF1">
    <property type="entry name" value="ADENYLOSUCCINATE LYASE"/>
    <property type="match status" value="1"/>
</dbReference>
<keyword evidence="7 13" id="KW-0456">Lyase</keyword>
<dbReference type="InterPro" id="IPR022761">
    <property type="entry name" value="Fumarate_lyase_N"/>
</dbReference>
<dbReference type="InterPro" id="IPR008948">
    <property type="entry name" value="L-Aspartase-like"/>
</dbReference>
<evidence type="ECO:0000256" key="10">
    <source>
        <dbReference type="ARBA" id="ARBA00030717"/>
    </source>
</evidence>
<evidence type="ECO:0000256" key="13">
    <source>
        <dbReference type="RuleBase" id="RU361172"/>
    </source>
</evidence>
<evidence type="ECO:0000256" key="5">
    <source>
        <dbReference type="ARBA" id="ARBA00017058"/>
    </source>
</evidence>
<dbReference type="Pfam" id="PF00206">
    <property type="entry name" value="Lyase_1"/>
    <property type="match status" value="1"/>
</dbReference>
<keyword evidence="6 13" id="KW-0658">Purine biosynthesis</keyword>
<evidence type="ECO:0000256" key="8">
    <source>
        <dbReference type="ARBA" id="ARBA00024477"/>
    </source>
</evidence>